<reference evidence="3" key="1">
    <citation type="submission" date="2016-10" db="EMBL/GenBank/DDBJ databases">
        <authorList>
            <person name="Varghese N."/>
            <person name="Submissions S."/>
        </authorList>
    </citation>
    <scope>NUCLEOTIDE SEQUENCE [LARGE SCALE GENOMIC DNA]</scope>
    <source>
        <strain evidence="3">DSM 44796</strain>
    </source>
</reference>
<dbReference type="SUPFAM" id="SSF47413">
    <property type="entry name" value="lambda repressor-like DNA-binding domains"/>
    <property type="match status" value="1"/>
</dbReference>
<dbReference type="Gene3D" id="3.40.50.300">
    <property type="entry name" value="P-loop containing nucleotide triphosphate hydrolases"/>
    <property type="match status" value="1"/>
</dbReference>
<dbReference type="RefSeq" id="WP_090013456.1">
    <property type="nucleotide sequence ID" value="NZ_FNET01000025.1"/>
</dbReference>
<dbReference type="InterPro" id="IPR010982">
    <property type="entry name" value="Lambda_DNA-bd_dom_sf"/>
</dbReference>
<protein>
    <submittedName>
        <fullName evidence="2">NB-ARC domain-containing protein</fullName>
    </submittedName>
</protein>
<dbReference type="Proteomes" id="UP000199682">
    <property type="component" value="Unassembled WGS sequence"/>
</dbReference>
<feature type="domain" description="HTH cro/C1-type" evidence="1">
    <location>
        <begin position="7"/>
        <end position="62"/>
    </location>
</feature>
<dbReference type="InterPro" id="IPR001387">
    <property type="entry name" value="Cro/C1-type_HTH"/>
</dbReference>
<dbReference type="Pfam" id="PF13560">
    <property type="entry name" value="HTH_31"/>
    <property type="match status" value="1"/>
</dbReference>
<dbReference type="GO" id="GO:0043531">
    <property type="term" value="F:ADP binding"/>
    <property type="evidence" value="ECO:0007669"/>
    <property type="project" value="InterPro"/>
</dbReference>
<evidence type="ECO:0000313" key="2">
    <source>
        <dbReference type="EMBL" id="SDM68425.1"/>
    </source>
</evidence>
<sequence>MTFGARLLRHRKNAGLSQEELSERSGVSVRAISDMERGRARSPQRRTTEALIDALDLDEHDQAELRRLARTGRVALSGPVWSLPMYVADLVGRDAELDAIARMPNGLVVLHGAAGTGKTSLAVRAAHLLESSFPDGQLLIDLEGSAQPLQRLLKDLGVSAEHVPEDVHGQTRLYRSLLAGKRLLLVLDGASTEEEVRTLRADPGCLTIVTSRHRLAGLAGATWIRLGGLTEPCAVELLASIIGAHRVEADPGTARELVRLCGTSPLALRIAGNRLASRPRWPLGHLVEQIEERRLAALTAGDLDVRGAFEVSLAHLPETARLVFRRLGLLVGTHVGPELAAELAGVTVGEAEQALEDLTDVSLLDPDDHGYAIHGLVRTFATGLVDATDADADRRMLAWLLETTVAAGVLFGQTGDARRVRPRRRAFPDVATGRRWLDEHRDLLPEIVERAQARGLHEDVTRAVIAISHYAAIEPGLVWERVYRLALASAREPWQEIVVRGQLGWALFDVAHRPGPALEVLTGAARIAGESGETGHLGWVWLIASASHCGLGQFDEAERVCLKAIDSMHEPMDEHYARSVLGVLWRLMDRPIAAVTAHEEVAKEQRAYADTIYELSALGRTLGWLGLALIDVDRPDDAVEALTEAEAVYQRAQMASWLATTLWHRGLAHRAAGRLAQSDEDLDRALAGFRALGDGVGEIEILRELADNAESRGNHSAWQRHLRDSLAACERWDTDATREIAAEVRKCLSGG</sequence>
<dbReference type="GO" id="GO:0003677">
    <property type="term" value="F:DNA binding"/>
    <property type="evidence" value="ECO:0007669"/>
    <property type="project" value="InterPro"/>
</dbReference>
<dbReference type="AlphaFoldDB" id="A0A1G9V963"/>
<dbReference type="EMBL" id="FNET01000025">
    <property type="protein sequence ID" value="SDM68425.1"/>
    <property type="molecule type" value="Genomic_DNA"/>
</dbReference>
<dbReference type="InterPro" id="IPR011990">
    <property type="entry name" value="TPR-like_helical_dom_sf"/>
</dbReference>
<dbReference type="SMART" id="SM00530">
    <property type="entry name" value="HTH_XRE"/>
    <property type="match status" value="1"/>
</dbReference>
<dbReference type="PRINTS" id="PR00364">
    <property type="entry name" value="DISEASERSIST"/>
</dbReference>
<dbReference type="Gene3D" id="1.10.260.40">
    <property type="entry name" value="lambda repressor-like DNA-binding domains"/>
    <property type="match status" value="1"/>
</dbReference>
<dbReference type="PROSITE" id="PS50943">
    <property type="entry name" value="HTH_CROC1"/>
    <property type="match status" value="1"/>
</dbReference>
<dbReference type="PANTHER" id="PTHR47691">
    <property type="entry name" value="REGULATOR-RELATED"/>
    <property type="match status" value="1"/>
</dbReference>
<evidence type="ECO:0000259" key="1">
    <source>
        <dbReference type="PROSITE" id="PS50943"/>
    </source>
</evidence>
<name>A0A1G9V963_9PSEU</name>
<evidence type="ECO:0000313" key="3">
    <source>
        <dbReference type="Proteomes" id="UP000199682"/>
    </source>
</evidence>
<dbReference type="InterPro" id="IPR027417">
    <property type="entry name" value="P-loop_NTPase"/>
</dbReference>
<dbReference type="Gene3D" id="1.25.40.10">
    <property type="entry name" value="Tetratricopeptide repeat domain"/>
    <property type="match status" value="1"/>
</dbReference>
<dbReference type="SUPFAM" id="SSF52540">
    <property type="entry name" value="P-loop containing nucleoside triphosphate hydrolases"/>
    <property type="match status" value="1"/>
</dbReference>
<gene>
    <name evidence="2" type="ORF">SAMN04488074_12551</name>
</gene>
<proteinExistence type="predicted"/>
<organism evidence="2 3">
    <name type="scientific">Lentzea albidocapillata subsp. violacea</name>
    <dbReference type="NCBI Taxonomy" id="128104"/>
    <lineage>
        <taxon>Bacteria</taxon>
        <taxon>Bacillati</taxon>
        <taxon>Actinomycetota</taxon>
        <taxon>Actinomycetes</taxon>
        <taxon>Pseudonocardiales</taxon>
        <taxon>Pseudonocardiaceae</taxon>
        <taxon>Lentzea</taxon>
    </lineage>
</organism>
<dbReference type="CDD" id="cd00093">
    <property type="entry name" value="HTH_XRE"/>
    <property type="match status" value="1"/>
</dbReference>
<accession>A0A1G9V963</accession>
<dbReference type="PANTHER" id="PTHR47691:SF3">
    <property type="entry name" value="HTH-TYPE TRANSCRIPTIONAL REGULATOR RV0890C-RELATED"/>
    <property type="match status" value="1"/>
</dbReference>
<dbReference type="SUPFAM" id="SSF48452">
    <property type="entry name" value="TPR-like"/>
    <property type="match status" value="1"/>
</dbReference>